<keyword evidence="2" id="KW-1185">Reference proteome</keyword>
<evidence type="ECO:0008006" key="3">
    <source>
        <dbReference type="Google" id="ProtNLM"/>
    </source>
</evidence>
<dbReference type="RefSeq" id="WP_303304333.1">
    <property type="nucleotide sequence ID" value="NZ_BAABDA010000064.1"/>
</dbReference>
<gene>
    <name evidence="1" type="ORF">Q4Q40_22595</name>
</gene>
<protein>
    <recommendedName>
        <fullName evidence="3">Prevent-host-death family protein</fullName>
    </recommendedName>
</protein>
<name>A0ABT8WV23_9FLAO</name>
<organism evidence="1 2">
    <name type="scientific">Flavivirga jejuensis</name>
    <dbReference type="NCBI Taxonomy" id="870487"/>
    <lineage>
        <taxon>Bacteria</taxon>
        <taxon>Pseudomonadati</taxon>
        <taxon>Bacteroidota</taxon>
        <taxon>Flavobacteriia</taxon>
        <taxon>Flavobacteriales</taxon>
        <taxon>Flavobacteriaceae</taxon>
        <taxon>Flavivirga</taxon>
    </lineage>
</organism>
<dbReference type="EMBL" id="JAUOEL010000010">
    <property type="protein sequence ID" value="MDO5976999.1"/>
    <property type="molecule type" value="Genomic_DNA"/>
</dbReference>
<proteinExistence type="predicted"/>
<reference evidence="1" key="1">
    <citation type="submission" date="2023-07" db="EMBL/GenBank/DDBJ databases">
        <title>Two novel species in the genus Flavivirga.</title>
        <authorList>
            <person name="Kwon K."/>
        </authorList>
    </citation>
    <scope>NUCLEOTIDE SEQUENCE</scope>
    <source>
        <strain evidence="1">KACC 14158</strain>
    </source>
</reference>
<dbReference type="Proteomes" id="UP001176806">
    <property type="component" value="Unassembled WGS sequence"/>
</dbReference>
<accession>A0ABT8WV23</accession>
<comment type="caution">
    <text evidence="1">The sequence shown here is derived from an EMBL/GenBank/DDBJ whole genome shotgun (WGS) entry which is preliminary data.</text>
</comment>
<evidence type="ECO:0000313" key="1">
    <source>
        <dbReference type="EMBL" id="MDO5976999.1"/>
    </source>
</evidence>
<dbReference type="Gene3D" id="3.40.1620.10">
    <property type="entry name" value="YefM-like domain"/>
    <property type="match status" value="1"/>
</dbReference>
<sequence length="53" mass="5968">MEVLGITELIKNIKFTLDKMVYNTSGIIAHLSKQENVFMVSSNDYNSLTDTSL</sequence>
<evidence type="ECO:0000313" key="2">
    <source>
        <dbReference type="Proteomes" id="UP001176806"/>
    </source>
</evidence>